<dbReference type="Proteomes" id="UP000253507">
    <property type="component" value="Unassembled WGS sequence"/>
</dbReference>
<dbReference type="GO" id="GO:0046685">
    <property type="term" value="P:response to arsenic-containing substance"/>
    <property type="evidence" value="ECO:0007669"/>
    <property type="project" value="TreeGrafter"/>
</dbReference>
<name>A0A367EH54_9ACTN</name>
<dbReference type="OrthoDB" id="9790554at2"/>
<sequence length="120" mass="12969">MSPKAKTATIYHNTRCGTSRTVLALLEEAGYETEIVEYLKTPPDAGTLRALITDAGVTVQDAVRTKESEYGELGLDRPDVTDDELIAAMAAHPALIQRPFVVTEKGTRLARPADVASEIL</sequence>
<evidence type="ECO:0000256" key="1">
    <source>
        <dbReference type="ARBA" id="ARBA00007198"/>
    </source>
</evidence>
<reference evidence="5 6" key="1">
    <citation type="submission" date="2018-06" db="EMBL/GenBank/DDBJ databases">
        <title>Streptomyces reniochalinae sp. nov. and Streptomyces diacarnus sp. nov. from marine sponges.</title>
        <authorList>
            <person name="Li L."/>
        </authorList>
    </citation>
    <scope>NUCLEOTIDE SEQUENCE [LARGE SCALE GENOMIC DNA]</scope>
    <source>
        <strain evidence="5 6">LHW50302</strain>
    </source>
</reference>
<proteinExistence type="inferred from homology"/>
<evidence type="ECO:0000256" key="4">
    <source>
        <dbReference type="PROSITE-ProRule" id="PRU01282"/>
    </source>
</evidence>
<dbReference type="PANTHER" id="PTHR30041:SF5">
    <property type="entry name" value="ARSENATE REDUCTASE-RELATED"/>
    <property type="match status" value="1"/>
</dbReference>
<keyword evidence="2 5" id="KW-0560">Oxidoreductase</keyword>
<dbReference type="EC" id="1.20.4.1" evidence="3"/>
<dbReference type="RefSeq" id="WP_114016737.1">
    <property type="nucleotide sequence ID" value="NZ_QOIM01000037.1"/>
</dbReference>
<keyword evidence="6" id="KW-1185">Reference proteome</keyword>
<dbReference type="PANTHER" id="PTHR30041">
    <property type="entry name" value="ARSENATE REDUCTASE"/>
    <property type="match status" value="1"/>
</dbReference>
<dbReference type="CDD" id="cd03034">
    <property type="entry name" value="ArsC_ArsC"/>
    <property type="match status" value="1"/>
</dbReference>
<comment type="caution">
    <text evidence="5">The sequence shown here is derived from an EMBL/GenBank/DDBJ whole genome shotgun (WGS) entry which is preliminary data.</text>
</comment>
<evidence type="ECO:0000256" key="2">
    <source>
        <dbReference type="ARBA" id="ARBA00023002"/>
    </source>
</evidence>
<dbReference type="Gene3D" id="3.40.30.10">
    <property type="entry name" value="Glutaredoxin"/>
    <property type="match status" value="1"/>
</dbReference>
<dbReference type="InterPro" id="IPR006659">
    <property type="entry name" value="Arsenate_reductase"/>
</dbReference>
<dbReference type="NCBIfam" id="TIGR00014">
    <property type="entry name" value="arsC"/>
    <property type="match status" value="1"/>
</dbReference>
<evidence type="ECO:0000313" key="5">
    <source>
        <dbReference type="EMBL" id="RCG17042.1"/>
    </source>
</evidence>
<dbReference type="EMBL" id="QOIM01000037">
    <property type="protein sequence ID" value="RCG17042.1"/>
    <property type="molecule type" value="Genomic_DNA"/>
</dbReference>
<dbReference type="AlphaFoldDB" id="A0A367EH54"/>
<comment type="similarity">
    <text evidence="1 4">Belongs to the ArsC family.</text>
</comment>
<evidence type="ECO:0000256" key="3">
    <source>
        <dbReference type="ARBA" id="ARBA00038969"/>
    </source>
</evidence>
<dbReference type="InterPro" id="IPR036249">
    <property type="entry name" value="Thioredoxin-like_sf"/>
</dbReference>
<evidence type="ECO:0000313" key="6">
    <source>
        <dbReference type="Proteomes" id="UP000253507"/>
    </source>
</evidence>
<dbReference type="SUPFAM" id="SSF52833">
    <property type="entry name" value="Thioredoxin-like"/>
    <property type="match status" value="1"/>
</dbReference>
<accession>A0A367EH54</accession>
<dbReference type="PROSITE" id="PS51353">
    <property type="entry name" value="ARSC"/>
    <property type="match status" value="1"/>
</dbReference>
<protein>
    <recommendedName>
        <fullName evidence="3">arsenate reductase (glutathione/glutaredoxin)</fullName>
        <ecNumber evidence="3">1.20.4.1</ecNumber>
    </recommendedName>
</protein>
<gene>
    <name evidence="5" type="primary">arsC</name>
    <name evidence="5" type="ORF">DQ392_18465</name>
</gene>
<dbReference type="InterPro" id="IPR006660">
    <property type="entry name" value="Arsenate_reductase-like"/>
</dbReference>
<dbReference type="GO" id="GO:0008794">
    <property type="term" value="F:arsenate reductase (glutaredoxin) activity"/>
    <property type="evidence" value="ECO:0007669"/>
    <property type="project" value="UniProtKB-EC"/>
</dbReference>
<organism evidence="5 6">
    <name type="scientific">Streptomyces reniochalinae</name>
    <dbReference type="NCBI Taxonomy" id="2250578"/>
    <lineage>
        <taxon>Bacteria</taxon>
        <taxon>Bacillati</taxon>
        <taxon>Actinomycetota</taxon>
        <taxon>Actinomycetes</taxon>
        <taxon>Kitasatosporales</taxon>
        <taxon>Streptomycetaceae</taxon>
        <taxon>Streptomyces</taxon>
    </lineage>
</organism>
<dbReference type="Pfam" id="PF03960">
    <property type="entry name" value="ArsC"/>
    <property type="match status" value="1"/>
</dbReference>